<name>A0ACC3B6K2_9EURO</name>
<organism evidence="1 2">
    <name type="scientific">Aspergillus melleus</name>
    <dbReference type="NCBI Taxonomy" id="138277"/>
    <lineage>
        <taxon>Eukaryota</taxon>
        <taxon>Fungi</taxon>
        <taxon>Dikarya</taxon>
        <taxon>Ascomycota</taxon>
        <taxon>Pezizomycotina</taxon>
        <taxon>Eurotiomycetes</taxon>
        <taxon>Eurotiomycetidae</taxon>
        <taxon>Eurotiales</taxon>
        <taxon>Aspergillaceae</taxon>
        <taxon>Aspergillus</taxon>
        <taxon>Aspergillus subgen. Circumdati</taxon>
    </lineage>
</organism>
<evidence type="ECO:0000313" key="2">
    <source>
        <dbReference type="Proteomes" id="UP001177260"/>
    </source>
</evidence>
<dbReference type="EMBL" id="JAOPJF010000021">
    <property type="protein sequence ID" value="KAK1145874.1"/>
    <property type="molecule type" value="Genomic_DNA"/>
</dbReference>
<evidence type="ECO:0000313" key="1">
    <source>
        <dbReference type="EMBL" id="KAK1145874.1"/>
    </source>
</evidence>
<protein>
    <submittedName>
        <fullName evidence="1">Uncharacterized protein</fullName>
    </submittedName>
</protein>
<accession>A0ACC3B6K2</accession>
<proteinExistence type="predicted"/>
<dbReference type="Proteomes" id="UP001177260">
    <property type="component" value="Unassembled WGS sequence"/>
</dbReference>
<comment type="caution">
    <text evidence="1">The sequence shown here is derived from an EMBL/GenBank/DDBJ whole genome shotgun (WGS) entry which is preliminary data.</text>
</comment>
<keyword evidence="2" id="KW-1185">Reference proteome</keyword>
<gene>
    <name evidence="1" type="ORF">N8T08_003820</name>
</gene>
<reference evidence="1 2" key="1">
    <citation type="journal article" date="2023" name="ACS Omega">
        <title>Identification of the Neoaspergillic Acid Biosynthesis Gene Cluster by Establishing an In Vitro CRISPR-Ribonucleoprotein Genetic System in Aspergillus melleus.</title>
        <authorList>
            <person name="Yuan B."/>
            <person name="Grau M.F."/>
            <person name="Murata R.M."/>
            <person name="Torok T."/>
            <person name="Venkateswaran K."/>
            <person name="Stajich J.E."/>
            <person name="Wang C.C.C."/>
        </authorList>
    </citation>
    <scope>NUCLEOTIDE SEQUENCE [LARGE SCALE GENOMIC DNA]</scope>
    <source>
        <strain evidence="1 2">IMV 1140</strain>
    </source>
</reference>
<sequence length="396" mass="43518">MLPPPFNRAQSQECTPPNELGWFNVTDQRYIDALSSSCTTMIGALMIANNFTGQFILPNITNLTGEIMLDWWDFKPTPKVTVIDLPDLQYMQSDIQVGSLADTLERISLPKLEYLRSMHLQQHVDHAKLDFSGLKKADRLFLRGNYSKVSFDSLQNVTRGLNICNQEVCSKGFYNEGPGPRRAMEVSLPNLEVAQEVLIAGDVSDLIAPKLSTAELSVHSANTLSMPRLQDVAGILRIRSSYPLNVTLPATESRNVILEGQIEDVSLPNLGKFETLRIESDLPLDCDRVVDKVNETSIESHSEYSLGCKSTYEKPSGGLATKAKIAIGVVVGVVGLGIVVGGIFFWKKKRVAKKKTPSEVELTTFATGQRREGSGQGPGEAEVVHDPPPPYTTDRG</sequence>